<dbReference type="PANTHER" id="PTHR32282:SF27">
    <property type="entry name" value="PENICILLIN-BINDING PROTEIN 1A"/>
    <property type="match status" value="1"/>
</dbReference>
<evidence type="ECO:0000256" key="3">
    <source>
        <dbReference type="ARBA" id="ARBA00022676"/>
    </source>
</evidence>
<dbReference type="Proteomes" id="UP000322084">
    <property type="component" value="Unassembled WGS sequence"/>
</dbReference>
<evidence type="ECO:0000256" key="6">
    <source>
        <dbReference type="ARBA" id="ARBA00022960"/>
    </source>
</evidence>
<evidence type="ECO:0000256" key="8">
    <source>
        <dbReference type="ARBA" id="ARBA00022989"/>
    </source>
</evidence>
<dbReference type="InterPro" id="IPR050396">
    <property type="entry name" value="Glycosyltr_51/Transpeptidase"/>
</dbReference>
<evidence type="ECO:0000256" key="9">
    <source>
        <dbReference type="ARBA" id="ARBA00023136"/>
    </source>
</evidence>
<organism evidence="13 14">
    <name type="scientific">Iodidimonas gelatinilytica</name>
    <dbReference type="NCBI Taxonomy" id="1236966"/>
    <lineage>
        <taxon>Bacteria</taxon>
        <taxon>Pseudomonadati</taxon>
        <taxon>Pseudomonadota</taxon>
        <taxon>Alphaproteobacteria</taxon>
        <taxon>Iodidimonadales</taxon>
        <taxon>Iodidimonadaceae</taxon>
        <taxon>Iodidimonas</taxon>
    </lineage>
</organism>
<evidence type="ECO:0000313" key="13">
    <source>
        <dbReference type="EMBL" id="GEQ96567.1"/>
    </source>
</evidence>
<dbReference type="GO" id="GO:0008360">
    <property type="term" value="P:regulation of cell shape"/>
    <property type="evidence" value="ECO:0007669"/>
    <property type="project" value="UniProtKB-KW"/>
</dbReference>
<dbReference type="InterPro" id="IPR012340">
    <property type="entry name" value="NA-bd_OB-fold"/>
</dbReference>
<keyword evidence="2" id="KW-0997">Cell inner membrane</keyword>
<dbReference type="InterPro" id="IPR031376">
    <property type="entry name" value="PCB_OB"/>
</dbReference>
<gene>
    <name evidence="13" type="ORF">JCM17844_02040</name>
</gene>
<protein>
    <recommendedName>
        <fullName evidence="15">Penicillin-binding protein transpeptidase domain-containing protein</fullName>
    </recommendedName>
</protein>
<reference evidence="13 14" key="1">
    <citation type="submission" date="2019-09" db="EMBL/GenBank/DDBJ databases">
        <title>NBRP : Genome information of microbial organism related human and environment.</title>
        <authorList>
            <person name="Hattori M."/>
            <person name="Oshima K."/>
            <person name="Inaba H."/>
            <person name="Suda W."/>
            <person name="Sakamoto M."/>
            <person name="Iino T."/>
            <person name="Kitahara M."/>
            <person name="Oshida Y."/>
            <person name="Iida T."/>
            <person name="Kudo T."/>
            <person name="Itoh T."/>
            <person name="Ohkuma M."/>
        </authorList>
    </citation>
    <scope>NUCLEOTIDE SEQUENCE [LARGE SCALE GENOMIC DNA]</scope>
    <source>
        <strain evidence="13 14">Hi-2</strain>
    </source>
</reference>
<evidence type="ECO:0000256" key="1">
    <source>
        <dbReference type="ARBA" id="ARBA00022475"/>
    </source>
</evidence>
<dbReference type="InterPro" id="IPR001460">
    <property type="entry name" value="PCN-bd_Tpept"/>
</dbReference>
<evidence type="ECO:0000256" key="10">
    <source>
        <dbReference type="ARBA" id="ARBA00023316"/>
    </source>
</evidence>
<keyword evidence="7" id="KW-0573">Peptidoglycan synthesis</keyword>
<name>A0A5A7MKZ1_9PROT</name>
<keyword evidence="1" id="KW-1003">Cell membrane</keyword>
<evidence type="ECO:0000259" key="12">
    <source>
        <dbReference type="Pfam" id="PF17092"/>
    </source>
</evidence>
<dbReference type="EMBL" id="BKCL01000001">
    <property type="protein sequence ID" value="GEQ96567.1"/>
    <property type="molecule type" value="Genomic_DNA"/>
</dbReference>
<dbReference type="AlphaFoldDB" id="A0A5A7MKZ1"/>
<evidence type="ECO:0000313" key="14">
    <source>
        <dbReference type="Proteomes" id="UP000322084"/>
    </source>
</evidence>
<keyword evidence="4" id="KW-0808">Transferase</keyword>
<evidence type="ECO:0008006" key="15">
    <source>
        <dbReference type="Google" id="ProtNLM"/>
    </source>
</evidence>
<sequence length="180" mass="20059">MTRLSNVPTPLGIESWQLALVHDVRAEGAVVGLTDGSYGFIPFSEMAWARRWLPGERVTHPPEDPDQVLKTGDVIAVERLADQSEQMRLDSFFTEDGRPVGLVASYGLRQVPNIEGALVALDPHTGRVLALVGGFDFTASQFNRATQAHRQPGSAFKPLSMQQPWSRALHRLLWCWMRLL</sequence>
<dbReference type="InterPro" id="IPR012338">
    <property type="entry name" value="Beta-lactam/transpept-like"/>
</dbReference>
<keyword evidence="6" id="KW-0133">Cell shape</keyword>
<proteinExistence type="predicted"/>
<keyword evidence="9" id="KW-0472">Membrane</keyword>
<dbReference type="Gene3D" id="3.40.710.10">
    <property type="entry name" value="DD-peptidase/beta-lactamase superfamily"/>
    <property type="match status" value="1"/>
</dbReference>
<evidence type="ECO:0000256" key="2">
    <source>
        <dbReference type="ARBA" id="ARBA00022519"/>
    </source>
</evidence>
<keyword evidence="10" id="KW-0961">Cell wall biogenesis/degradation</keyword>
<dbReference type="Gene3D" id="2.40.50.140">
    <property type="entry name" value="Nucleic acid-binding proteins"/>
    <property type="match status" value="1"/>
</dbReference>
<evidence type="ECO:0000256" key="7">
    <source>
        <dbReference type="ARBA" id="ARBA00022984"/>
    </source>
</evidence>
<evidence type="ECO:0000256" key="5">
    <source>
        <dbReference type="ARBA" id="ARBA00022692"/>
    </source>
</evidence>
<dbReference type="GO" id="GO:0008955">
    <property type="term" value="F:peptidoglycan glycosyltransferase activity"/>
    <property type="evidence" value="ECO:0007669"/>
    <property type="project" value="TreeGrafter"/>
</dbReference>
<keyword evidence="3" id="KW-0328">Glycosyltransferase</keyword>
<keyword evidence="5" id="KW-0812">Transmembrane</keyword>
<dbReference type="SUPFAM" id="SSF56601">
    <property type="entry name" value="beta-lactamase/transpeptidase-like"/>
    <property type="match status" value="1"/>
</dbReference>
<dbReference type="GO" id="GO:0008658">
    <property type="term" value="F:penicillin binding"/>
    <property type="evidence" value="ECO:0007669"/>
    <property type="project" value="InterPro"/>
</dbReference>
<dbReference type="PANTHER" id="PTHR32282">
    <property type="entry name" value="BINDING PROTEIN TRANSPEPTIDASE, PUTATIVE-RELATED"/>
    <property type="match status" value="1"/>
</dbReference>
<evidence type="ECO:0000256" key="4">
    <source>
        <dbReference type="ARBA" id="ARBA00022679"/>
    </source>
</evidence>
<feature type="domain" description="Penicillin-binding protein transpeptidase" evidence="11">
    <location>
        <begin position="116"/>
        <end position="161"/>
    </location>
</feature>
<keyword evidence="8" id="KW-1133">Transmembrane helix</keyword>
<comment type="caution">
    <text evidence="13">The sequence shown here is derived from an EMBL/GenBank/DDBJ whole genome shotgun (WGS) entry which is preliminary data.</text>
</comment>
<accession>A0A5A7MKZ1</accession>
<dbReference type="GO" id="GO:0030288">
    <property type="term" value="C:outer membrane-bounded periplasmic space"/>
    <property type="evidence" value="ECO:0007669"/>
    <property type="project" value="TreeGrafter"/>
</dbReference>
<feature type="domain" description="Penicillin-binding protein OB-like" evidence="12">
    <location>
        <begin position="12"/>
        <end position="114"/>
    </location>
</feature>
<evidence type="ECO:0000259" key="11">
    <source>
        <dbReference type="Pfam" id="PF00905"/>
    </source>
</evidence>
<dbReference type="Pfam" id="PF00905">
    <property type="entry name" value="Transpeptidase"/>
    <property type="match status" value="1"/>
</dbReference>
<dbReference type="GO" id="GO:0071555">
    <property type="term" value="P:cell wall organization"/>
    <property type="evidence" value="ECO:0007669"/>
    <property type="project" value="UniProtKB-KW"/>
</dbReference>
<dbReference type="GO" id="GO:0009252">
    <property type="term" value="P:peptidoglycan biosynthetic process"/>
    <property type="evidence" value="ECO:0007669"/>
    <property type="project" value="UniProtKB-KW"/>
</dbReference>
<dbReference type="SUPFAM" id="SSF50249">
    <property type="entry name" value="Nucleic acid-binding proteins"/>
    <property type="match status" value="1"/>
</dbReference>
<dbReference type="Pfam" id="PF17092">
    <property type="entry name" value="PCB_OB"/>
    <property type="match status" value="1"/>
</dbReference>